<dbReference type="PANTHER" id="PTHR41309">
    <property type="entry name" value="MEMBRANE PROTEIN-RELATED"/>
    <property type="match status" value="1"/>
</dbReference>
<feature type="transmembrane region" description="Helical" evidence="1">
    <location>
        <begin position="77"/>
        <end position="96"/>
    </location>
</feature>
<gene>
    <name evidence="2" type="ORF">D3P09_01485</name>
</gene>
<evidence type="ECO:0000256" key="1">
    <source>
        <dbReference type="SAM" id="Phobius"/>
    </source>
</evidence>
<accession>A0A3A6PHR7</accession>
<comment type="caution">
    <text evidence="2">The sequence shown here is derived from an EMBL/GenBank/DDBJ whole genome shotgun (WGS) entry which is preliminary data.</text>
</comment>
<keyword evidence="1" id="KW-0812">Transmembrane</keyword>
<keyword evidence="1" id="KW-0472">Membrane</keyword>
<feature type="transmembrane region" description="Helical" evidence="1">
    <location>
        <begin position="116"/>
        <end position="135"/>
    </location>
</feature>
<dbReference type="RefSeq" id="WP_120106564.1">
    <property type="nucleotide sequence ID" value="NZ_QXQB01000001.1"/>
</dbReference>
<dbReference type="PANTHER" id="PTHR41309:SF2">
    <property type="entry name" value="MEMBRANE PROTEIN"/>
    <property type="match status" value="1"/>
</dbReference>
<evidence type="ECO:0000313" key="2">
    <source>
        <dbReference type="EMBL" id="RJX40717.1"/>
    </source>
</evidence>
<keyword evidence="3" id="KW-1185">Reference proteome</keyword>
<name>A0A3A6PHR7_9BACL</name>
<dbReference type="OrthoDB" id="2660383at2"/>
<organism evidence="2 3">
    <name type="scientific">Paenibacillus pinisoli</name>
    <dbReference type="NCBI Taxonomy" id="1276110"/>
    <lineage>
        <taxon>Bacteria</taxon>
        <taxon>Bacillati</taxon>
        <taxon>Bacillota</taxon>
        <taxon>Bacilli</taxon>
        <taxon>Bacillales</taxon>
        <taxon>Paenibacillaceae</taxon>
        <taxon>Paenibacillus</taxon>
    </lineage>
</organism>
<sequence>MYNLIRKEFIVLRWYFLFNAAYALVFGVFLQSAFSPLMVSMLPPIMMMMFAASMELRNKAMMFVGTLPISRKQIVSAKYVTVFFYYLIGLILMAAIDAANEFAYTGKNAMTAEITLLMILLSFSFTMLYAAFYYPIQYWMGVKYSNIISFVSIFFMVIVLSTVANIIDKFSDYLITNEFIVIGIPALSLLLFYGSYRLSLAIFTRLDMAG</sequence>
<dbReference type="InterPro" id="IPR025699">
    <property type="entry name" value="ABC2_memb-like"/>
</dbReference>
<evidence type="ECO:0000313" key="3">
    <source>
        <dbReference type="Proteomes" id="UP000267798"/>
    </source>
</evidence>
<protein>
    <submittedName>
        <fullName evidence="2">ABC-2 transporter permease</fullName>
    </submittedName>
</protein>
<feature type="transmembrane region" description="Helical" evidence="1">
    <location>
        <begin position="147"/>
        <end position="167"/>
    </location>
</feature>
<dbReference type="Pfam" id="PF13346">
    <property type="entry name" value="ABC2_membrane_5"/>
    <property type="match status" value="1"/>
</dbReference>
<feature type="transmembrane region" description="Helical" evidence="1">
    <location>
        <begin position="12"/>
        <end position="31"/>
    </location>
</feature>
<reference evidence="2 3" key="1">
    <citation type="submission" date="2018-09" db="EMBL/GenBank/DDBJ databases">
        <title>Paenibacillus aracenensis nov. sp. isolated from a cave in southern Spain.</title>
        <authorList>
            <person name="Jurado V."/>
            <person name="Gutierrez-Patricio S."/>
            <person name="Gonzalez-Pimentel J.L."/>
            <person name="Miller A.Z."/>
            <person name="Laiz L."/>
            <person name="Saiz-Jimenez C."/>
        </authorList>
    </citation>
    <scope>NUCLEOTIDE SEQUENCE [LARGE SCALE GENOMIC DNA]</scope>
    <source>
        <strain evidence="2 3">JCM 19203</strain>
    </source>
</reference>
<dbReference type="AlphaFoldDB" id="A0A3A6PHR7"/>
<feature type="transmembrane region" description="Helical" evidence="1">
    <location>
        <begin position="37"/>
        <end position="56"/>
    </location>
</feature>
<proteinExistence type="predicted"/>
<dbReference type="EMBL" id="QXQB01000001">
    <property type="protein sequence ID" value="RJX40717.1"/>
    <property type="molecule type" value="Genomic_DNA"/>
</dbReference>
<dbReference type="Proteomes" id="UP000267798">
    <property type="component" value="Unassembled WGS sequence"/>
</dbReference>
<keyword evidence="1" id="KW-1133">Transmembrane helix</keyword>
<feature type="transmembrane region" description="Helical" evidence="1">
    <location>
        <begin position="179"/>
        <end position="196"/>
    </location>
</feature>